<dbReference type="EMBL" id="CAKOGP040001792">
    <property type="protein sequence ID" value="CAJ1951974.1"/>
    <property type="molecule type" value="Genomic_DNA"/>
</dbReference>
<feature type="region of interest" description="Disordered" evidence="1">
    <location>
        <begin position="220"/>
        <end position="258"/>
    </location>
</feature>
<evidence type="ECO:0000259" key="2">
    <source>
        <dbReference type="SMART" id="SM01287"/>
    </source>
</evidence>
<feature type="compositionally biased region" description="Low complexity" evidence="1">
    <location>
        <begin position="90"/>
        <end position="102"/>
    </location>
</feature>
<name>A0AAD2PUR2_9STRA</name>
<protein>
    <recommendedName>
        <fullName evidence="2">Histone chaperone RTT106/FACT complex subunit SPT16-like middle domain-containing protein</fullName>
    </recommendedName>
</protein>
<organism evidence="3 4">
    <name type="scientific">Cylindrotheca closterium</name>
    <dbReference type="NCBI Taxonomy" id="2856"/>
    <lineage>
        <taxon>Eukaryota</taxon>
        <taxon>Sar</taxon>
        <taxon>Stramenopiles</taxon>
        <taxon>Ochrophyta</taxon>
        <taxon>Bacillariophyta</taxon>
        <taxon>Bacillariophyceae</taxon>
        <taxon>Bacillariophycidae</taxon>
        <taxon>Bacillariales</taxon>
        <taxon>Bacillariaceae</taxon>
        <taxon>Cylindrotheca</taxon>
    </lineage>
</organism>
<feature type="region of interest" description="Disordered" evidence="1">
    <location>
        <begin position="460"/>
        <end position="568"/>
    </location>
</feature>
<dbReference type="Pfam" id="PF08512">
    <property type="entry name" value="Rttp106-like_middle"/>
    <property type="match status" value="1"/>
</dbReference>
<dbReference type="AlphaFoldDB" id="A0AAD2PUR2"/>
<keyword evidence="4" id="KW-1185">Reference proteome</keyword>
<gene>
    <name evidence="3" type="ORF">CYCCA115_LOCUS13332</name>
</gene>
<reference evidence="3" key="1">
    <citation type="submission" date="2023-08" db="EMBL/GenBank/DDBJ databases">
        <authorList>
            <person name="Audoor S."/>
            <person name="Bilcke G."/>
        </authorList>
    </citation>
    <scope>NUCLEOTIDE SEQUENCE</scope>
</reference>
<dbReference type="PANTHER" id="PTHR35711">
    <property type="entry name" value="EXPRESSED PROTEIN"/>
    <property type="match status" value="1"/>
</dbReference>
<feature type="compositionally biased region" description="Polar residues" evidence="1">
    <location>
        <begin position="391"/>
        <end position="404"/>
    </location>
</feature>
<dbReference type="Gene3D" id="2.30.29.30">
    <property type="entry name" value="Pleckstrin-homology domain (PH domain)/Phosphotyrosine-binding domain (PTB)"/>
    <property type="match status" value="1"/>
</dbReference>
<dbReference type="Proteomes" id="UP001295423">
    <property type="component" value="Unassembled WGS sequence"/>
</dbReference>
<feature type="domain" description="Histone chaperone RTT106/FACT complex subunit SPT16-like middle" evidence="2">
    <location>
        <begin position="319"/>
        <end position="439"/>
    </location>
</feature>
<comment type="caution">
    <text evidence="3">The sequence shown here is derived from an EMBL/GenBank/DDBJ whole genome shotgun (WGS) entry which is preliminary data.</text>
</comment>
<dbReference type="SMART" id="SM01287">
    <property type="entry name" value="Rtt106"/>
    <property type="match status" value="1"/>
</dbReference>
<dbReference type="SUPFAM" id="SSF50729">
    <property type="entry name" value="PH domain-like"/>
    <property type="match status" value="1"/>
</dbReference>
<dbReference type="InterPro" id="IPR011993">
    <property type="entry name" value="PH-like_dom_sf"/>
</dbReference>
<feature type="compositionally biased region" description="Basic residues" evidence="1">
    <location>
        <begin position="545"/>
        <end position="556"/>
    </location>
</feature>
<accession>A0AAD2PUR2</accession>
<feature type="compositionally biased region" description="Acidic residues" evidence="1">
    <location>
        <begin position="460"/>
        <end position="498"/>
    </location>
</feature>
<feature type="compositionally biased region" description="Acidic residues" evidence="1">
    <location>
        <begin position="227"/>
        <end position="245"/>
    </location>
</feature>
<feature type="region of interest" description="Disordered" evidence="1">
    <location>
        <begin position="79"/>
        <end position="108"/>
    </location>
</feature>
<feature type="region of interest" description="Disordered" evidence="1">
    <location>
        <begin position="384"/>
        <end position="414"/>
    </location>
</feature>
<dbReference type="InterPro" id="IPR013719">
    <property type="entry name" value="RTT106/SPT16-like_middle_dom"/>
</dbReference>
<evidence type="ECO:0000256" key="1">
    <source>
        <dbReference type="SAM" id="MobiDB-lite"/>
    </source>
</evidence>
<evidence type="ECO:0000313" key="3">
    <source>
        <dbReference type="EMBL" id="CAJ1951974.1"/>
    </source>
</evidence>
<evidence type="ECO:0000313" key="4">
    <source>
        <dbReference type="Proteomes" id="UP001295423"/>
    </source>
</evidence>
<feature type="compositionally biased region" description="Basic and acidic residues" evidence="1">
    <location>
        <begin position="559"/>
        <end position="568"/>
    </location>
</feature>
<proteinExistence type="predicted"/>
<sequence length="568" mass="63187">MVATAVAAVEDDSSTDEAEVAPLDPETIAFLKTCSASVLSQQLLDHRFSNRHSEASTFLKETYRHAEQAALQVAMTQPMDDSFDCDNNDSDNNNNNKNKNNNTSSQMLLSEPLDTSLLTPRMGRVQIQLSANGLLATRLKISNVSQQPSVHLKPGQVSHLIVFPKPEDCKLIKSGIGSKNSSKVKGHVVLLKLKAPILFQGKEMDHFCFSLPWDKKEGCTGPKLADLDDEEEDDEEEDDDEEEVEYGNGNQSITPTPAWKMATDGWRKVLTQALQKPAATTVPGDANTKMSMKVVQVRVNCTAFYSHIDIGTSTTTSGMPFVSCNRGVQDGVLYPLKQGLLFFKPPRFLPVEDMQRVMFGRGASAGQSSSRYIDLAIMLRPREQAEDENGNEQNSNNKKATNSAMVPKGEIEEFSNIPCQEEKALDDYKKEYIVPYLQKSTSGTAENNGDVEDDDEIEVQAEAVDTDDDTDQGDEDFHENDTSSEGEGDRDETDDEEGGIPVVRDEWLEELRKIPEEKKRKMMDEDDSDSETHGTDGSDEDDSPKRKKIRKSKRLASPKTKEESYLFD</sequence>
<dbReference type="PANTHER" id="PTHR35711:SF1">
    <property type="entry name" value="ECTODERMAL, ISOFORM F"/>
    <property type="match status" value="1"/>
</dbReference>
<feature type="compositionally biased region" description="Basic and acidic residues" evidence="1">
    <location>
        <begin position="503"/>
        <end position="523"/>
    </location>
</feature>